<dbReference type="AlphaFoldDB" id="A0A0J1BDX3"/>
<protein>
    <submittedName>
        <fullName evidence="2">Uncharacterized protein</fullName>
    </submittedName>
</protein>
<dbReference type="GeneID" id="28987882"/>
<sequence>MASGAMLRGIPRSMCTVYRRAIVTLGHADQPSRATAAGPACTSRLADMPRPARRHEAAGLKTTGVEQLAPSPFARASWMCSNQDRSKQDEPIVLLAHMGHSRTVMTDCGVVGEESERRPRDRAWSARTSACSACHVASPQPCTDDHAPRVPTQPTSPCPRHGDVPSHDCQSLHRCPPAWRLRQPHVMVTIGDNP</sequence>
<accession>A0A0J1BDX3</accession>
<evidence type="ECO:0000256" key="1">
    <source>
        <dbReference type="SAM" id="MobiDB-lite"/>
    </source>
</evidence>
<evidence type="ECO:0000313" key="3">
    <source>
        <dbReference type="Proteomes" id="UP000053611"/>
    </source>
</evidence>
<dbReference type="RefSeq" id="XP_018282765.1">
    <property type="nucleotide sequence ID" value="XM_018427279.1"/>
</dbReference>
<reference evidence="2 3" key="1">
    <citation type="submission" date="2015-03" db="EMBL/GenBank/DDBJ databases">
        <title>Genomics and transcriptomics of the oil-accumulating basidiomycete yeast T. oleaginosus allow insights into substrate utilization and the diverse evolutionary trajectories of mating systems in fungi.</title>
        <authorList>
            <consortium name="DOE Joint Genome Institute"/>
            <person name="Kourist R."/>
            <person name="Kracht O."/>
            <person name="Bracharz F."/>
            <person name="Lipzen A."/>
            <person name="Nolan M."/>
            <person name="Ohm R."/>
            <person name="Grigoriev I."/>
            <person name="Sun S."/>
            <person name="Heitman J."/>
            <person name="Bruck T."/>
            <person name="Nowrousian M."/>
        </authorList>
    </citation>
    <scope>NUCLEOTIDE SEQUENCE [LARGE SCALE GENOMIC DNA]</scope>
    <source>
        <strain evidence="2 3">IBC0246</strain>
    </source>
</reference>
<proteinExistence type="predicted"/>
<organism evidence="2 3">
    <name type="scientific">Cutaneotrichosporon oleaginosum</name>
    <dbReference type="NCBI Taxonomy" id="879819"/>
    <lineage>
        <taxon>Eukaryota</taxon>
        <taxon>Fungi</taxon>
        <taxon>Dikarya</taxon>
        <taxon>Basidiomycota</taxon>
        <taxon>Agaricomycotina</taxon>
        <taxon>Tremellomycetes</taxon>
        <taxon>Trichosporonales</taxon>
        <taxon>Trichosporonaceae</taxon>
        <taxon>Cutaneotrichosporon</taxon>
    </lineage>
</organism>
<dbReference type="EMBL" id="KQ087178">
    <property type="protein sequence ID" value="KLT46274.1"/>
    <property type="molecule type" value="Genomic_DNA"/>
</dbReference>
<dbReference type="Proteomes" id="UP000053611">
    <property type="component" value="Unassembled WGS sequence"/>
</dbReference>
<evidence type="ECO:0000313" key="2">
    <source>
        <dbReference type="EMBL" id="KLT46274.1"/>
    </source>
</evidence>
<name>A0A0J1BDX3_9TREE</name>
<keyword evidence="3" id="KW-1185">Reference proteome</keyword>
<gene>
    <name evidence="2" type="ORF">CC85DRAFT_59060</name>
</gene>
<feature type="region of interest" description="Disordered" evidence="1">
    <location>
        <begin position="142"/>
        <end position="162"/>
    </location>
</feature>